<protein>
    <submittedName>
        <fullName evidence="1">Uncharacterized protein</fullName>
    </submittedName>
</protein>
<dbReference type="EMBL" id="JAXCGZ010020790">
    <property type="protein sequence ID" value="KAK7065424.1"/>
    <property type="molecule type" value="Genomic_DNA"/>
</dbReference>
<accession>A0AAN8ZVW6</accession>
<evidence type="ECO:0000313" key="1">
    <source>
        <dbReference type="EMBL" id="KAK7065424.1"/>
    </source>
</evidence>
<reference evidence="1 2" key="1">
    <citation type="submission" date="2023-11" db="EMBL/GenBank/DDBJ databases">
        <title>Halocaridina rubra genome assembly.</title>
        <authorList>
            <person name="Smith C."/>
        </authorList>
    </citation>
    <scope>NUCLEOTIDE SEQUENCE [LARGE SCALE GENOMIC DNA]</scope>
    <source>
        <strain evidence="1">EP-1</strain>
        <tissue evidence="1">Whole</tissue>
    </source>
</reference>
<sequence>MTESTAVLPRLSGIESRHFVNRRSYASNAAHLLRCERGTHLFVYLTSNTEAKNKTSPSYCLCKSQNRKWDQVLEFA</sequence>
<dbReference type="Proteomes" id="UP001381693">
    <property type="component" value="Unassembled WGS sequence"/>
</dbReference>
<keyword evidence="2" id="KW-1185">Reference proteome</keyword>
<comment type="caution">
    <text evidence="1">The sequence shown here is derived from an EMBL/GenBank/DDBJ whole genome shotgun (WGS) entry which is preliminary data.</text>
</comment>
<evidence type="ECO:0000313" key="2">
    <source>
        <dbReference type="Proteomes" id="UP001381693"/>
    </source>
</evidence>
<proteinExistence type="predicted"/>
<gene>
    <name evidence="1" type="ORF">SK128_018592</name>
</gene>
<dbReference type="AlphaFoldDB" id="A0AAN8ZVW6"/>
<name>A0AAN8ZVW6_HALRR</name>
<organism evidence="1 2">
    <name type="scientific">Halocaridina rubra</name>
    <name type="common">Hawaiian red shrimp</name>
    <dbReference type="NCBI Taxonomy" id="373956"/>
    <lineage>
        <taxon>Eukaryota</taxon>
        <taxon>Metazoa</taxon>
        <taxon>Ecdysozoa</taxon>
        <taxon>Arthropoda</taxon>
        <taxon>Crustacea</taxon>
        <taxon>Multicrustacea</taxon>
        <taxon>Malacostraca</taxon>
        <taxon>Eumalacostraca</taxon>
        <taxon>Eucarida</taxon>
        <taxon>Decapoda</taxon>
        <taxon>Pleocyemata</taxon>
        <taxon>Caridea</taxon>
        <taxon>Atyoidea</taxon>
        <taxon>Atyidae</taxon>
        <taxon>Halocaridina</taxon>
    </lineage>
</organism>